<reference evidence="2" key="1">
    <citation type="submission" date="2025-08" db="UniProtKB">
        <authorList>
            <consortium name="RefSeq"/>
        </authorList>
    </citation>
    <scope>IDENTIFICATION</scope>
    <source>
        <tissue evidence="2">Muscle</tissue>
    </source>
</reference>
<sequence length="215" mass="24903">MRQKNDYVTVSQNDKQISQNVDLITNSNYGLSDIQGDFKISKNGKYKLEDSNIVKTIKTRKWQIVLTSPDCSIKEHCQGWQIYSKDPKEIGEESKIIVRVSDSIMITNVEPVRTANVEILCNRDDLDDLLEEEEKENVNTYGKIILREYLSLLSAEDAKINFILKVLTKAVNEHKIFVIYGTFPVLRKPLGRRNWIEKRFIRRMLSMSPEISEGC</sequence>
<proteinExistence type="predicted"/>
<organism evidence="1 2">
    <name type="scientific">Bombus vosnesenskii</name>
    <dbReference type="NCBI Taxonomy" id="207650"/>
    <lineage>
        <taxon>Eukaryota</taxon>
        <taxon>Metazoa</taxon>
        <taxon>Ecdysozoa</taxon>
        <taxon>Arthropoda</taxon>
        <taxon>Hexapoda</taxon>
        <taxon>Insecta</taxon>
        <taxon>Pterygota</taxon>
        <taxon>Neoptera</taxon>
        <taxon>Endopterygota</taxon>
        <taxon>Hymenoptera</taxon>
        <taxon>Apocrita</taxon>
        <taxon>Aculeata</taxon>
        <taxon>Apoidea</taxon>
        <taxon>Anthophila</taxon>
        <taxon>Apidae</taxon>
        <taxon>Bombus</taxon>
        <taxon>Pyrobombus</taxon>
    </lineage>
</organism>
<dbReference type="KEGG" id="bvk:117231604"/>
<dbReference type="RefSeq" id="XP_033346091.1">
    <property type="nucleotide sequence ID" value="XM_033490200.1"/>
</dbReference>
<evidence type="ECO:0000313" key="2">
    <source>
        <dbReference type="RefSeq" id="XP_033346091.1"/>
    </source>
</evidence>
<protein>
    <submittedName>
        <fullName evidence="2">Uncharacterized protein LOC117231604</fullName>
    </submittedName>
</protein>
<dbReference type="Proteomes" id="UP000504631">
    <property type="component" value="Unplaced"/>
</dbReference>
<dbReference type="GeneID" id="117231604"/>
<dbReference type="AlphaFoldDB" id="A0A6J3K0L5"/>
<name>A0A6J3K0L5_9HYME</name>
<accession>A0A6J3K0L5</accession>
<gene>
    <name evidence="2" type="primary">LOC117231604</name>
</gene>
<keyword evidence="1" id="KW-1185">Reference proteome</keyword>
<evidence type="ECO:0000313" key="1">
    <source>
        <dbReference type="Proteomes" id="UP000504631"/>
    </source>
</evidence>